<accession>A0A1U7WAP1</accession>
<keyword evidence="2" id="KW-1185">Reference proteome</keyword>
<name>A0A1U7WAP1_NICSY</name>
<sequence length="345" mass="39953">MPCDEGGIGFGSLHDVTKALFCKLCWNFRTKPSLWSSFMSQKYCKKLNAVVVPWRNGSHVWRKMLECRDIIEHHITWHPKMGSSLFWFDNWTGLGALYFLVPLDFGIDENIHNVYDMVEEGVWNVDRLLEVLPEEFALHIVKKIRPPVIYNVIVLPTGCLKPGAILVWKAKLPLDDFMRRLGYFMPSRCWCCAEPKQESLVHLFFTSNVVVTVWKYFLSRAGIALNGLSMHQAITKCWNAQVITRIKPIMQALPSCIVWELWKRRNSLKYGEPVSVSRVIYQVSTALQCLVQIRKPGLNVPHKWQDLLTMMENYTPKLKYQKVIWEQPIEGWIKVNTDGASKGNP</sequence>
<evidence type="ECO:0000259" key="1">
    <source>
        <dbReference type="Pfam" id="PF13966"/>
    </source>
</evidence>
<organism evidence="2 3">
    <name type="scientific">Nicotiana sylvestris</name>
    <name type="common">Wood tobacco</name>
    <name type="synonym">South American tobacco</name>
    <dbReference type="NCBI Taxonomy" id="4096"/>
    <lineage>
        <taxon>Eukaryota</taxon>
        <taxon>Viridiplantae</taxon>
        <taxon>Streptophyta</taxon>
        <taxon>Embryophyta</taxon>
        <taxon>Tracheophyta</taxon>
        <taxon>Spermatophyta</taxon>
        <taxon>Magnoliopsida</taxon>
        <taxon>eudicotyledons</taxon>
        <taxon>Gunneridae</taxon>
        <taxon>Pentapetalae</taxon>
        <taxon>asterids</taxon>
        <taxon>lamiids</taxon>
        <taxon>Solanales</taxon>
        <taxon>Solanaceae</taxon>
        <taxon>Nicotianoideae</taxon>
        <taxon>Nicotianeae</taxon>
        <taxon>Nicotiana</taxon>
    </lineage>
</organism>
<dbReference type="Pfam" id="PF13966">
    <property type="entry name" value="zf-RVT"/>
    <property type="match status" value="1"/>
</dbReference>
<protein>
    <submittedName>
        <fullName evidence="3">Uncharacterized protein LOC104226713</fullName>
    </submittedName>
</protein>
<gene>
    <name evidence="3" type="primary">LOC104226713</name>
</gene>
<proteinExistence type="predicted"/>
<dbReference type="AlphaFoldDB" id="A0A1U7WAP1"/>
<reference evidence="2" key="1">
    <citation type="journal article" date="2013" name="Genome Biol.">
        <title>Reference genomes and transcriptomes of Nicotiana sylvestris and Nicotiana tomentosiformis.</title>
        <authorList>
            <person name="Sierro N."/>
            <person name="Battey J.N."/>
            <person name="Ouadi S."/>
            <person name="Bovet L."/>
            <person name="Goepfert S."/>
            <person name="Bakaher N."/>
            <person name="Peitsch M.C."/>
            <person name="Ivanov N.V."/>
        </authorList>
    </citation>
    <scope>NUCLEOTIDE SEQUENCE [LARGE SCALE GENOMIC DNA]</scope>
</reference>
<dbReference type="InterPro" id="IPR026960">
    <property type="entry name" value="RVT-Znf"/>
</dbReference>
<reference evidence="3" key="2">
    <citation type="submission" date="2025-08" db="UniProtKB">
        <authorList>
            <consortium name="RefSeq"/>
        </authorList>
    </citation>
    <scope>IDENTIFICATION</scope>
    <source>
        <tissue evidence="3">Leaf</tissue>
    </source>
</reference>
<feature type="domain" description="Reverse transcriptase zinc-binding" evidence="1">
    <location>
        <begin position="166"/>
        <end position="214"/>
    </location>
</feature>
<dbReference type="Proteomes" id="UP000189701">
    <property type="component" value="Unplaced"/>
</dbReference>
<dbReference type="PANTHER" id="PTHR33116">
    <property type="entry name" value="REVERSE TRANSCRIPTASE ZINC-BINDING DOMAIN-CONTAINING PROTEIN-RELATED-RELATED"/>
    <property type="match status" value="1"/>
</dbReference>
<dbReference type="eggNOG" id="KOG1075">
    <property type="taxonomic scope" value="Eukaryota"/>
</dbReference>
<dbReference type="PANTHER" id="PTHR33116:SF67">
    <property type="entry name" value="REVERSE TRANSCRIPTASE"/>
    <property type="match status" value="1"/>
</dbReference>
<dbReference type="RefSeq" id="XP_009777052.1">
    <property type="nucleotide sequence ID" value="XM_009778750.1"/>
</dbReference>
<evidence type="ECO:0000313" key="2">
    <source>
        <dbReference type="Proteomes" id="UP000189701"/>
    </source>
</evidence>
<evidence type="ECO:0000313" key="3">
    <source>
        <dbReference type="RefSeq" id="XP_009777052.1"/>
    </source>
</evidence>